<dbReference type="Gene3D" id="3.40.50.10320">
    <property type="entry name" value="LmbE-like"/>
    <property type="match status" value="1"/>
</dbReference>
<accession>A0A0L6W4E2</accession>
<keyword evidence="1" id="KW-0472">Membrane</keyword>
<proteinExistence type="predicted"/>
<protein>
    <submittedName>
        <fullName evidence="2">LmbE family protein</fullName>
    </submittedName>
</protein>
<evidence type="ECO:0000313" key="2">
    <source>
        <dbReference type="EMBL" id="KNZ69954.1"/>
    </source>
</evidence>
<dbReference type="AlphaFoldDB" id="A0A0L6W4E2"/>
<keyword evidence="1" id="KW-0812">Transmembrane</keyword>
<dbReference type="InterPro" id="IPR003737">
    <property type="entry name" value="GlcNAc_PI_deacetylase-related"/>
</dbReference>
<dbReference type="InterPro" id="IPR024078">
    <property type="entry name" value="LmbE-like_dom_sf"/>
</dbReference>
<evidence type="ECO:0000256" key="1">
    <source>
        <dbReference type="SAM" id="Phobius"/>
    </source>
</evidence>
<evidence type="ECO:0000313" key="3">
    <source>
        <dbReference type="Proteomes" id="UP000037175"/>
    </source>
</evidence>
<dbReference type="PANTHER" id="PTHR12993:SF29">
    <property type="entry name" value="BLR3841 PROTEIN"/>
    <property type="match status" value="1"/>
</dbReference>
<dbReference type="GO" id="GO:0016811">
    <property type="term" value="F:hydrolase activity, acting on carbon-nitrogen (but not peptide) bonds, in linear amides"/>
    <property type="evidence" value="ECO:0007669"/>
    <property type="project" value="TreeGrafter"/>
</dbReference>
<sequence>MGAKKHIKWFIAITTIILGLGAYFNRFIIADWFTPLQKTNKQPVSMGERILIIAPHPDDETLGGAWVIEQALREGKKIKIIVMTCGDGYKVAVEKNFGVSEPKPADFRKLGRIRHLESLKATGVLGVKQEDVIFFGYPDGGINGLWEYNWDYTNLHKGLNGFRHSPYSFSYEKGAPYCGANVVKNLTSIINEFKPTDILYPDPYDQHHDHWATNAFVKYVLAKNNFRTQEWTYLVHRGDYPWPWEYAPNKQLHPPYVLKNLDTRWHYLALTSKEQHLKSEAVKKYVTQTKVMDPFLEAFIRKNDLIGSYPQHYLPFIKGGVDNGNFDKLFETYFSEPSADTILTELEGGGDIVRLSAAQGNNEFYVGLQTRKPLRKDIRYNLRIRLFRRNNDVKRMDLSIYDFRITALRLAKNSLALPTTTSVKVKGNRLIVSLPHDFLDGVDQVFFSGDTILKHKRIDKAAWRVITVKKK</sequence>
<reference evidence="3" key="1">
    <citation type="submission" date="2015-07" db="EMBL/GenBank/DDBJ databases">
        <title>Complete Genome of Thermincola ferriacetica strain Z-0001T.</title>
        <authorList>
            <person name="Lusk B."/>
            <person name="Badalamenti J.P."/>
            <person name="Parameswaran P."/>
            <person name="Bond D.R."/>
            <person name="Torres C.I."/>
        </authorList>
    </citation>
    <scope>NUCLEOTIDE SEQUENCE [LARGE SCALE GENOMIC DNA]</scope>
    <source>
        <strain evidence="3">Z-0001</strain>
    </source>
</reference>
<comment type="caution">
    <text evidence="2">The sequence shown here is derived from an EMBL/GenBank/DDBJ whole genome shotgun (WGS) entry which is preliminary data.</text>
</comment>
<dbReference type="PANTHER" id="PTHR12993">
    <property type="entry name" value="N-ACETYLGLUCOSAMINYL-PHOSPHATIDYLINOSITOL DE-N-ACETYLASE-RELATED"/>
    <property type="match status" value="1"/>
</dbReference>
<dbReference type="RefSeq" id="WP_052217390.1">
    <property type="nucleotide sequence ID" value="NZ_LGTE01000007.1"/>
</dbReference>
<organism evidence="2 3">
    <name type="scientific">Thermincola ferriacetica</name>
    <dbReference type="NCBI Taxonomy" id="281456"/>
    <lineage>
        <taxon>Bacteria</taxon>
        <taxon>Bacillati</taxon>
        <taxon>Bacillota</taxon>
        <taxon>Clostridia</taxon>
        <taxon>Eubacteriales</taxon>
        <taxon>Thermincolaceae</taxon>
        <taxon>Thermincola</taxon>
    </lineage>
</organism>
<gene>
    <name evidence="2" type="ORF">Tfer_1335</name>
</gene>
<keyword evidence="3" id="KW-1185">Reference proteome</keyword>
<dbReference type="Proteomes" id="UP000037175">
    <property type="component" value="Unassembled WGS sequence"/>
</dbReference>
<name>A0A0L6W4E2_9FIRM</name>
<dbReference type="Pfam" id="PF02585">
    <property type="entry name" value="PIG-L"/>
    <property type="match status" value="1"/>
</dbReference>
<keyword evidence="1" id="KW-1133">Transmembrane helix</keyword>
<dbReference type="PATRIC" id="fig|281456.6.peg.1417"/>
<dbReference type="SUPFAM" id="SSF102588">
    <property type="entry name" value="LmbE-like"/>
    <property type="match status" value="1"/>
</dbReference>
<feature type="transmembrane region" description="Helical" evidence="1">
    <location>
        <begin position="7"/>
        <end position="24"/>
    </location>
</feature>
<dbReference type="EMBL" id="LGTE01000007">
    <property type="protein sequence ID" value="KNZ69954.1"/>
    <property type="molecule type" value="Genomic_DNA"/>
</dbReference>